<name>A0ABN8MMB6_9CNID</name>
<keyword evidence="1" id="KW-1133">Transmembrane helix</keyword>
<organism evidence="2 3">
    <name type="scientific">Porites evermanni</name>
    <dbReference type="NCBI Taxonomy" id="104178"/>
    <lineage>
        <taxon>Eukaryota</taxon>
        <taxon>Metazoa</taxon>
        <taxon>Cnidaria</taxon>
        <taxon>Anthozoa</taxon>
        <taxon>Hexacorallia</taxon>
        <taxon>Scleractinia</taxon>
        <taxon>Fungiina</taxon>
        <taxon>Poritidae</taxon>
        <taxon>Porites</taxon>
    </lineage>
</organism>
<keyword evidence="1" id="KW-0472">Membrane</keyword>
<accession>A0ABN8MMB6</accession>
<sequence length="148" mass="16402">MYKKLSPCAQSSEKFTVKVSIKPGGTDEEFVSSDMSGGSEGSVVAEYEIDVYKKGAKANQLNGEKNPPAKAGVVIFGALLMGMVILAFILKILHQTWVRKRNSPEERFEAYFRKKSRKIKSVSLASQEQNNIASAMVLIFNTEYDSKL</sequence>
<proteinExistence type="predicted"/>
<evidence type="ECO:0000256" key="1">
    <source>
        <dbReference type="SAM" id="Phobius"/>
    </source>
</evidence>
<dbReference type="EMBL" id="CALNXI010000664">
    <property type="protein sequence ID" value="CAH3030903.1"/>
    <property type="molecule type" value="Genomic_DNA"/>
</dbReference>
<reference evidence="2 3" key="1">
    <citation type="submission" date="2022-05" db="EMBL/GenBank/DDBJ databases">
        <authorList>
            <consortium name="Genoscope - CEA"/>
            <person name="William W."/>
        </authorList>
    </citation>
    <scope>NUCLEOTIDE SEQUENCE [LARGE SCALE GENOMIC DNA]</scope>
</reference>
<keyword evidence="3" id="KW-1185">Reference proteome</keyword>
<keyword evidence="1" id="KW-0812">Transmembrane</keyword>
<dbReference type="Proteomes" id="UP001159427">
    <property type="component" value="Unassembled WGS sequence"/>
</dbReference>
<evidence type="ECO:0000313" key="2">
    <source>
        <dbReference type="EMBL" id="CAH3030903.1"/>
    </source>
</evidence>
<gene>
    <name evidence="2" type="ORF">PEVE_00038696</name>
</gene>
<feature type="transmembrane region" description="Helical" evidence="1">
    <location>
        <begin position="71"/>
        <end position="93"/>
    </location>
</feature>
<protein>
    <submittedName>
        <fullName evidence="2">Uncharacterized protein</fullName>
    </submittedName>
</protein>
<evidence type="ECO:0000313" key="3">
    <source>
        <dbReference type="Proteomes" id="UP001159427"/>
    </source>
</evidence>
<comment type="caution">
    <text evidence="2">The sequence shown here is derived from an EMBL/GenBank/DDBJ whole genome shotgun (WGS) entry which is preliminary data.</text>
</comment>